<comment type="pathway">
    <text evidence="1">Mycotoxin biosynthesis.</text>
</comment>
<accession>A0A5C3KUC5</accession>
<evidence type="ECO:0000256" key="3">
    <source>
        <dbReference type="ARBA" id="ARBA00035112"/>
    </source>
</evidence>
<dbReference type="EMBL" id="ML210204">
    <property type="protein sequence ID" value="TFK24231.1"/>
    <property type="molecule type" value="Genomic_DNA"/>
</dbReference>
<gene>
    <name evidence="4" type="ORF">FA15DRAFT_592804</name>
</gene>
<sequence length="179" mass="20543">MFVKRYASFSFEIGYHGQDYPELYVSSNPYPVGMVVEETVNFAISSPEAMEQWATSQVSGGGFLRLGSPYRGFAIPMFHSLHCMRLMRYALDGQYSAYARGHMQHCLNYLRQEILCASDVTLEPANILQRDYEEERFGSVHVCKDWEALFADAEKNWDEWEKADMPVVQPTSSKSHGHH</sequence>
<evidence type="ECO:0000313" key="4">
    <source>
        <dbReference type="EMBL" id="TFK24231.1"/>
    </source>
</evidence>
<proteinExistence type="inferred from homology"/>
<dbReference type="GO" id="GO:0043386">
    <property type="term" value="P:mycotoxin biosynthetic process"/>
    <property type="evidence" value="ECO:0007669"/>
    <property type="project" value="InterPro"/>
</dbReference>
<evidence type="ECO:0000313" key="5">
    <source>
        <dbReference type="Proteomes" id="UP000307440"/>
    </source>
</evidence>
<dbReference type="PANTHER" id="PTHR33365:SF11">
    <property type="entry name" value="TAT PATHWAY SIGNAL SEQUENCE"/>
    <property type="match status" value="1"/>
</dbReference>
<evidence type="ECO:0000256" key="2">
    <source>
        <dbReference type="ARBA" id="ARBA00023002"/>
    </source>
</evidence>
<comment type="similarity">
    <text evidence="3">Belongs to the ustYa family.</text>
</comment>
<organism evidence="4 5">
    <name type="scientific">Coprinopsis marcescibilis</name>
    <name type="common">Agaric fungus</name>
    <name type="synonym">Psathyrella marcescibilis</name>
    <dbReference type="NCBI Taxonomy" id="230819"/>
    <lineage>
        <taxon>Eukaryota</taxon>
        <taxon>Fungi</taxon>
        <taxon>Dikarya</taxon>
        <taxon>Basidiomycota</taxon>
        <taxon>Agaricomycotina</taxon>
        <taxon>Agaricomycetes</taxon>
        <taxon>Agaricomycetidae</taxon>
        <taxon>Agaricales</taxon>
        <taxon>Agaricineae</taxon>
        <taxon>Psathyrellaceae</taxon>
        <taxon>Coprinopsis</taxon>
    </lineage>
</organism>
<dbReference type="Proteomes" id="UP000307440">
    <property type="component" value="Unassembled WGS sequence"/>
</dbReference>
<dbReference type="GO" id="GO:0016491">
    <property type="term" value="F:oxidoreductase activity"/>
    <property type="evidence" value="ECO:0007669"/>
    <property type="project" value="UniProtKB-KW"/>
</dbReference>
<dbReference type="PANTHER" id="PTHR33365">
    <property type="entry name" value="YALI0B05434P"/>
    <property type="match status" value="1"/>
</dbReference>
<dbReference type="AlphaFoldDB" id="A0A5C3KUC5"/>
<dbReference type="OrthoDB" id="3687641at2759"/>
<dbReference type="Pfam" id="PF11807">
    <property type="entry name" value="UstYa"/>
    <property type="match status" value="1"/>
</dbReference>
<keyword evidence="2" id="KW-0560">Oxidoreductase</keyword>
<dbReference type="InterPro" id="IPR021765">
    <property type="entry name" value="UstYa-like"/>
</dbReference>
<dbReference type="STRING" id="230819.A0A5C3KUC5"/>
<evidence type="ECO:0000256" key="1">
    <source>
        <dbReference type="ARBA" id="ARBA00004685"/>
    </source>
</evidence>
<name>A0A5C3KUC5_COPMA</name>
<keyword evidence="5" id="KW-1185">Reference proteome</keyword>
<protein>
    <submittedName>
        <fullName evidence="4">Uncharacterized protein</fullName>
    </submittedName>
</protein>
<reference evidence="4 5" key="1">
    <citation type="journal article" date="2019" name="Nat. Ecol. Evol.">
        <title>Megaphylogeny resolves global patterns of mushroom evolution.</title>
        <authorList>
            <person name="Varga T."/>
            <person name="Krizsan K."/>
            <person name="Foldi C."/>
            <person name="Dima B."/>
            <person name="Sanchez-Garcia M."/>
            <person name="Sanchez-Ramirez S."/>
            <person name="Szollosi G.J."/>
            <person name="Szarkandi J.G."/>
            <person name="Papp V."/>
            <person name="Albert L."/>
            <person name="Andreopoulos W."/>
            <person name="Angelini C."/>
            <person name="Antonin V."/>
            <person name="Barry K.W."/>
            <person name="Bougher N.L."/>
            <person name="Buchanan P."/>
            <person name="Buyck B."/>
            <person name="Bense V."/>
            <person name="Catcheside P."/>
            <person name="Chovatia M."/>
            <person name="Cooper J."/>
            <person name="Damon W."/>
            <person name="Desjardin D."/>
            <person name="Finy P."/>
            <person name="Geml J."/>
            <person name="Haridas S."/>
            <person name="Hughes K."/>
            <person name="Justo A."/>
            <person name="Karasinski D."/>
            <person name="Kautmanova I."/>
            <person name="Kiss B."/>
            <person name="Kocsube S."/>
            <person name="Kotiranta H."/>
            <person name="LaButti K.M."/>
            <person name="Lechner B.E."/>
            <person name="Liimatainen K."/>
            <person name="Lipzen A."/>
            <person name="Lukacs Z."/>
            <person name="Mihaltcheva S."/>
            <person name="Morgado L.N."/>
            <person name="Niskanen T."/>
            <person name="Noordeloos M.E."/>
            <person name="Ohm R.A."/>
            <person name="Ortiz-Santana B."/>
            <person name="Ovrebo C."/>
            <person name="Racz N."/>
            <person name="Riley R."/>
            <person name="Savchenko A."/>
            <person name="Shiryaev A."/>
            <person name="Soop K."/>
            <person name="Spirin V."/>
            <person name="Szebenyi C."/>
            <person name="Tomsovsky M."/>
            <person name="Tulloss R.E."/>
            <person name="Uehling J."/>
            <person name="Grigoriev I.V."/>
            <person name="Vagvolgyi C."/>
            <person name="Papp T."/>
            <person name="Martin F.M."/>
            <person name="Miettinen O."/>
            <person name="Hibbett D.S."/>
            <person name="Nagy L.G."/>
        </authorList>
    </citation>
    <scope>NUCLEOTIDE SEQUENCE [LARGE SCALE GENOMIC DNA]</scope>
    <source>
        <strain evidence="4 5">CBS 121175</strain>
    </source>
</reference>